<sequence length="1032" mass="112628">MRRYILSISVVALTLGLIGMQPSQASASDTLDQQSAVNVSDDNGQGTKKLDPNVATELPKQTTVTTSDEQTTRPEYALMRTRWRDRLMAAHPDLNNPNVTAYLTDLAKQSQTLWDTMDRSTSRTRLWPKKAADTTSADYTTTFTNLKLLTLGYYNPLSAQYQKPEVYQAILDGIDFMITVKKYNGVYSTGNWWDWQIGAAQQLDDTLILLYDDLHQQDQQKLVKFVQPLLGYAKDPNIQWPKYTATGANLTDISISVLASGLLLEDDTRVALVQKNLPKAMGLVTSKDGIYADGSFIQHTFFPYNGSYGNEMIKGIARISSTLVDTPWAISEVQFANVFNLIDKGFLQLMVNGRMPSMVSGRSISRAPGTNSETTELETGKETLANLTLIADAAPATLKQKIYQAVATWVGQVGKQYNFYHNPRDYAALNGLQTALSHASAQPDDVSSLNVYGSMDRVMQKTPTHSVGIAMYSQRIANFEFGNTENGHAWHTADGMLYLYNRDLNQFGEGYWTTVDPYRLPGTTVDTIKLADGAKSSSRSPESWVGGATDGHTASIGMSLNKVNEGQNLKAKKSWFLLNDQVVNLGANITGTTTADIETILDQRQIDPATTKITVDGRSYTNQKTVGQWANLNTADPANNVGYIVASGNSPVNISQATRTGTYKDINGYFPSDTVYRHHYVTLAAMHGSVVNNGHYEYVTVPGASDAKIAALAKDPTYQVLANTGDVQAIKTGNQLMANIWTKVSQLDGLVSVEQPAALVIKNLGSNRYQLTIADPQQTNQPIHLDFNYPVQIDGNDAVNFFTNGHRLVFETSGLAGASRTVTFTLDVPADKTDLDNVIKQAEQMKAADYTKTSFAAFASALTAAKEVQSSDNVSQKVVDAAKAKLVDAMNALVEAADKHALAAALADAAKLNEKDYTDDTWQNLKIAIAAAKQVLSQYEPTQTEVDKVTQQLRDAQANLVKIGKAPDIEQEPGGQATSAKSHASQKGQHQPKNGDEMPETGETSSVNMSFVGVAILGLIAGAMLWQKQRRV</sequence>
<dbReference type="InterPro" id="IPR038970">
    <property type="entry name" value="Lyase_8"/>
</dbReference>
<dbReference type="InterPro" id="IPR019931">
    <property type="entry name" value="LPXTG_anchor"/>
</dbReference>
<dbReference type="Gene3D" id="1.20.1270.90">
    <property type="entry name" value="AF1782-like"/>
    <property type="match status" value="2"/>
</dbReference>
<keyword evidence="4 10" id="KW-0732">Signal</keyword>
<dbReference type="InterPro" id="IPR014718">
    <property type="entry name" value="GH-type_carb-bd"/>
</dbReference>
<dbReference type="Pfam" id="PF07554">
    <property type="entry name" value="FIVAR"/>
    <property type="match status" value="2"/>
</dbReference>
<dbReference type="InterPro" id="IPR004103">
    <property type="entry name" value="Lyase_8_C"/>
</dbReference>
<reference evidence="12 13" key="1">
    <citation type="submission" date="2023-08" db="EMBL/GenBank/DDBJ databases">
        <authorList>
            <person name="Buchebner-Jance M."/>
        </authorList>
    </citation>
    <scope>NUCLEOTIDE SEQUENCE [LARGE SCALE GENOMIC DNA]</scope>
    <source>
        <strain evidence="12 13">NCIMB 15475</strain>
    </source>
</reference>
<evidence type="ECO:0000256" key="9">
    <source>
        <dbReference type="SAM" id="Phobius"/>
    </source>
</evidence>
<proteinExistence type="inferred from homology"/>
<dbReference type="GO" id="GO:0016837">
    <property type="term" value="F:carbon-oxygen lyase activity, acting on polysaccharides"/>
    <property type="evidence" value="ECO:0007669"/>
    <property type="project" value="UniProtKB-ARBA"/>
</dbReference>
<dbReference type="Pfam" id="PF08124">
    <property type="entry name" value="Lyase_8_N"/>
    <property type="match status" value="1"/>
</dbReference>
<dbReference type="InterPro" id="IPR011071">
    <property type="entry name" value="Lyase_8-like_C"/>
</dbReference>
<dbReference type="InterPro" id="IPR008929">
    <property type="entry name" value="Chondroitin_lyas"/>
</dbReference>
<name>A0ABD7Z9J7_LACZE</name>
<feature type="region of interest" description="Disordered" evidence="8">
    <location>
        <begin position="962"/>
        <end position="1004"/>
    </location>
</feature>
<dbReference type="Pfam" id="PF02278">
    <property type="entry name" value="Lyase_8"/>
    <property type="match status" value="1"/>
</dbReference>
<organism evidence="12 13">
    <name type="scientific">Lacticaseibacillus zeae subsp. silagei</name>
    <dbReference type="NCBI Taxonomy" id="3068307"/>
    <lineage>
        <taxon>Bacteria</taxon>
        <taxon>Bacillati</taxon>
        <taxon>Bacillota</taxon>
        <taxon>Bacilli</taxon>
        <taxon>Lactobacillales</taxon>
        <taxon>Lactobacillaceae</taxon>
        <taxon>Lacticaseibacillus</taxon>
    </lineage>
</organism>
<feature type="active site" evidence="7">
    <location>
        <position position="299"/>
    </location>
</feature>
<dbReference type="InterPro" id="IPR012970">
    <property type="entry name" value="Lyase_8_alpha_N"/>
</dbReference>
<feature type="chain" id="PRO_5044742297" evidence="10">
    <location>
        <begin position="28"/>
        <end position="1032"/>
    </location>
</feature>
<dbReference type="SUPFAM" id="SSF74650">
    <property type="entry name" value="Galactose mutarotase-like"/>
    <property type="match status" value="1"/>
</dbReference>
<feature type="compositionally biased region" description="Polar residues" evidence="8">
    <location>
        <begin position="976"/>
        <end position="992"/>
    </location>
</feature>
<dbReference type="PROSITE" id="PS50847">
    <property type="entry name" value="GRAM_POS_ANCHORING"/>
    <property type="match status" value="1"/>
</dbReference>
<gene>
    <name evidence="12" type="ORF">LACZS2_002639</name>
</gene>
<dbReference type="Gene3D" id="2.60.220.10">
    <property type="entry name" value="Polysaccharide lyase family 8-like, C-terminal"/>
    <property type="match status" value="1"/>
</dbReference>
<keyword evidence="9" id="KW-1133">Transmembrane helix</keyword>
<feature type="transmembrane region" description="Helical" evidence="9">
    <location>
        <begin position="1007"/>
        <end position="1026"/>
    </location>
</feature>
<evidence type="ECO:0000256" key="3">
    <source>
        <dbReference type="ARBA" id="ARBA00022525"/>
    </source>
</evidence>
<feature type="active site" evidence="7">
    <location>
        <position position="362"/>
    </location>
</feature>
<dbReference type="PANTHER" id="PTHR38481">
    <property type="entry name" value="HYALURONATE LYASE"/>
    <property type="match status" value="1"/>
</dbReference>
<evidence type="ECO:0000256" key="6">
    <source>
        <dbReference type="ARBA" id="ARBA00023239"/>
    </source>
</evidence>
<evidence type="ECO:0000313" key="12">
    <source>
        <dbReference type="EMBL" id="WLV83402.1"/>
    </source>
</evidence>
<evidence type="ECO:0000259" key="11">
    <source>
        <dbReference type="PROSITE" id="PS50847"/>
    </source>
</evidence>
<dbReference type="AlphaFoldDB" id="A0ABD7Z9J7"/>
<feature type="region of interest" description="Disordered" evidence="8">
    <location>
        <begin position="28"/>
        <end position="72"/>
    </location>
</feature>
<protein>
    <submittedName>
        <fullName evidence="12">Polysaccharide lyase family 8 super-sandwich domain-containing protein</fullName>
    </submittedName>
</protein>
<evidence type="ECO:0000256" key="7">
    <source>
        <dbReference type="PIRSR" id="PIRSR638970-1"/>
    </source>
</evidence>
<dbReference type="InterPro" id="IPR003159">
    <property type="entry name" value="Lyase_8_central_dom"/>
</dbReference>
<dbReference type="SUPFAM" id="SSF48230">
    <property type="entry name" value="Chondroitin AC/alginate lyase"/>
    <property type="match status" value="1"/>
</dbReference>
<dbReference type="EMBL" id="CP132485">
    <property type="protein sequence ID" value="WLV83402.1"/>
    <property type="molecule type" value="Genomic_DNA"/>
</dbReference>
<dbReference type="CDD" id="cd01083">
    <property type="entry name" value="GAG_Lyase"/>
    <property type="match status" value="1"/>
</dbReference>
<dbReference type="PANTHER" id="PTHR38481:SF1">
    <property type="entry name" value="HYALURONATE LYASE"/>
    <property type="match status" value="1"/>
</dbReference>
<evidence type="ECO:0000256" key="2">
    <source>
        <dbReference type="ARBA" id="ARBA00022512"/>
    </source>
</evidence>
<keyword evidence="9" id="KW-0472">Membrane</keyword>
<dbReference type="Pfam" id="PF02884">
    <property type="entry name" value="Lyase_8_C"/>
    <property type="match status" value="1"/>
</dbReference>
<evidence type="ECO:0000256" key="5">
    <source>
        <dbReference type="ARBA" id="ARBA00023088"/>
    </source>
</evidence>
<dbReference type="Gene3D" id="2.70.98.10">
    <property type="match status" value="1"/>
</dbReference>
<keyword evidence="5" id="KW-0572">Peptidoglycan-anchor</keyword>
<accession>A0ABD7Z9J7</accession>
<keyword evidence="13" id="KW-1185">Reference proteome</keyword>
<feature type="active site" evidence="7">
    <location>
        <position position="308"/>
    </location>
</feature>
<keyword evidence="3" id="KW-0964">Secreted</keyword>
<feature type="domain" description="Gram-positive cocci surface proteins LPxTG" evidence="11">
    <location>
        <begin position="998"/>
        <end position="1032"/>
    </location>
</feature>
<evidence type="ECO:0000256" key="10">
    <source>
        <dbReference type="SAM" id="SignalP"/>
    </source>
</evidence>
<evidence type="ECO:0000313" key="13">
    <source>
        <dbReference type="Proteomes" id="UP001229832"/>
    </source>
</evidence>
<dbReference type="Proteomes" id="UP001229832">
    <property type="component" value="Chromosome"/>
</dbReference>
<keyword evidence="2" id="KW-0134">Cell wall</keyword>
<dbReference type="NCBIfam" id="TIGR01167">
    <property type="entry name" value="LPXTG_anchor"/>
    <property type="match status" value="1"/>
</dbReference>
<dbReference type="InterPro" id="IPR011013">
    <property type="entry name" value="Gal_mutarotase_sf_dom"/>
</dbReference>
<feature type="signal peptide" evidence="10">
    <location>
        <begin position="1"/>
        <end position="27"/>
    </location>
</feature>
<dbReference type="Gene3D" id="1.50.10.100">
    <property type="entry name" value="Chondroitin AC/alginate lyase"/>
    <property type="match status" value="1"/>
</dbReference>
<keyword evidence="6 12" id="KW-0456">Lyase</keyword>
<dbReference type="SUPFAM" id="SSF49863">
    <property type="entry name" value="Hyaluronate lyase-like, C-terminal domain"/>
    <property type="match status" value="1"/>
</dbReference>
<comment type="similarity">
    <text evidence="1">Belongs to the polysaccharide lyase 8 family.</text>
</comment>
<keyword evidence="9" id="KW-0812">Transmembrane</keyword>
<evidence type="ECO:0000256" key="1">
    <source>
        <dbReference type="ARBA" id="ARBA00006699"/>
    </source>
</evidence>
<evidence type="ECO:0000256" key="4">
    <source>
        <dbReference type="ARBA" id="ARBA00022729"/>
    </source>
</evidence>
<feature type="compositionally biased region" description="Polar residues" evidence="8">
    <location>
        <begin position="28"/>
        <end position="46"/>
    </location>
</feature>
<evidence type="ECO:0000256" key="8">
    <source>
        <dbReference type="SAM" id="MobiDB-lite"/>
    </source>
</evidence>